<dbReference type="AlphaFoldDB" id="A0AAV7NJ19"/>
<gene>
    <name evidence="3" type="ORF">NDU88_004256</name>
</gene>
<organism evidence="3 4">
    <name type="scientific">Pleurodeles waltl</name>
    <name type="common">Iberian ribbed newt</name>
    <dbReference type="NCBI Taxonomy" id="8319"/>
    <lineage>
        <taxon>Eukaryota</taxon>
        <taxon>Metazoa</taxon>
        <taxon>Chordata</taxon>
        <taxon>Craniata</taxon>
        <taxon>Vertebrata</taxon>
        <taxon>Euteleostomi</taxon>
        <taxon>Amphibia</taxon>
        <taxon>Batrachia</taxon>
        <taxon>Caudata</taxon>
        <taxon>Salamandroidea</taxon>
        <taxon>Salamandridae</taxon>
        <taxon>Pleurodelinae</taxon>
        <taxon>Pleurodeles</taxon>
    </lineage>
</organism>
<evidence type="ECO:0000256" key="1">
    <source>
        <dbReference type="SAM" id="MobiDB-lite"/>
    </source>
</evidence>
<keyword evidence="4" id="KW-1185">Reference proteome</keyword>
<dbReference type="EMBL" id="JANPWB010000012">
    <property type="protein sequence ID" value="KAJ1116037.1"/>
    <property type="molecule type" value="Genomic_DNA"/>
</dbReference>
<reference evidence="3" key="1">
    <citation type="journal article" date="2022" name="bioRxiv">
        <title>Sequencing and chromosome-scale assembly of the giantPleurodeles waltlgenome.</title>
        <authorList>
            <person name="Brown T."/>
            <person name="Elewa A."/>
            <person name="Iarovenko S."/>
            <person name="Subramanian E."/>
            <person name="Araus A.J."/>
            <person name="Petzold A."/>
            <person name="Susuki M."/>
            <person name="Suzuki K.-i.T."/>
            <person name="Hayashi T."/>
            <person name="Toyoda A."/>
            <person name="Oliveira C."/>
            <person name="Osipova E."/>
            <person name="Leigh N.D."/>
            <person name="Simon A."/>
            <person name="Yun M.H."/>
        </authorList>
    </citation>
    <scope>NUCLEOTIDE SEQUENCE</scope>
    <source>
        <strain evidence="3">20211129_DDA</strain>
        <tissue evidence="3">Liver</tissue>
    </source>
</reference>
<protein>
    <recommendedName>
        <fullName evidence="5">Secreted protein</fullName>
    </recommendedName>
</protein>
<feature type="region of interest" description="Disordered" evidence="1">
    <location>
        <begin position="115"/>
        <end position="137"/>
    </location>
</feature>
<accession>A0AAV7NJ19</accession>
<evidence type="ECO:0000313" key="4">
    <source>
        <dbReference type="Proteomes" id="UP001066276"/>
    </source>
</evidence>
<feature type="chain" id="PRO_5043608400" description="Secreted protein" evidence="2">
    <location>
        <begin position="16"/>
        <end position="137"/>
    </location>
</feature>
<proteinExistence type="predicted"/>
<evidence type="ECO:0008006" key="5">
    <source>
        <dbReference type="Google" id="ProtNLM"/>
    </source>
</evidence>
<feature type="signal peptide" evidence="2">
    <location>
        <begin position="1"/>
        <end position="15"/>
    </location>
</feature>
<keyword evidence="2" id="KW-0732">Signal</keyword>
<comment type="caution">
    <text evidence="3">The sequence shown here is derived from an EMBL/GenBank/DDBJ whole genome shotgun (WGS) entry which is preliminary data.</text>
</comment>
<evidence type="ECO:0000313" key="3">
    <source>
        <dbReference type="EMBL" id="KAJ1116037.1"/>
    </source>
</evidence>
<sequence>MSGSARLLLIPFASAFQLPALSFSATYVGPSGHRHRDFYRLRHNTPDGKVISLRRSSHRNPSFRPCIAALPLTTSAAEPSENAAPKLGYSRPDPSVVQVLSAGGSASVRWRRFRSSTAQEESAVLRRPLDSISSSLR</sequence>
<dbReference type="Proteomes" id="UP001066276">
    <property type="component" value="Chromosome 8"/>
</dbReference>
<evidence type="ECO:0000256" key="2">
    <source>
        <dbReference type="SAM" id="SignalP"/>
    </source>
</evidence>
<name>A0AAV7NJ19_PLEWA</name>